<dbReference type="VEuPathDB" id="FungiDB:H257_06840"/>
<feature type="transmembrane region" description="Helical" evidence="6">
    <location>
        <begin position="93"/>
        <end position="120"/>
    </location>
</feature>
<feature type="transmembrane region" description="Helical" evidence="6">
    <location>
        <begin position="208"/>
        <end position="230"/>
    </location>
</feature>
<dbReference type="EMBL" id="QUTD01008628">
    <property type="protein sequence ID" value="RHY45497.1"/>
    <property type="molecule type" value="Genomic_DNA"/>
</dbReference>
<dbReference type="EMBL" id="QUTF01012398">
    <property type="protein sequence ID" value="RHZ23797.1"/>
    <property type="molecule type" value="Genomic_DNA"/>
</dbReference>
<dbReference type="InterPro" id="IPR002293">
    <property type="entry name" value="AA/rel_permease1"/>
</dbReference>
<dbReference type="InterPro" id="IPR050367">
    <property type="entry name" value="APC_superfamily"/>
</dbReference>
<feature type="transmembrane region" description="Helical" evidence="6">
    <location>
        <begin position="126"/>
        <end position="149"/>
    </location>
</feature>
<evidence type="ECO:0000313" key="13">
    <source>
        <dbReference type="Proteomes" id="UP000266196"/>
    </source>
</evidence>
<evidence type="ECO:0000256" key="3">
    <source>
        <dbReference type="ARBA" id="ARBA00022692"/>
    </source>
</evidence>
<comment type="subcellular location">
    <subcellularLocation>
        <location evidence="1">Cell membrane</location>
        <topology evidence="1">Multi-pass membrane protein</topology>
    </subcellularLocation>
</comment>
<accession>A0A397DC06</accession>
<feature type="transmembrane region" description="Helical" evidence="6">
    <location>
        <begin position="338"/>
        <end position="362"/>
    </location>
</feature>
<evidence type="ECO:0000313" key="14">
    <source>
        <dbReference type="Proteomes" id="UP000266239"/>
    </source>
</evidence>
<comment type="caution">
    <text evidence="9">The sequence shown here is derived from an EMBL/GenBank/DDBJ whole genome shotgun (WGS) entry which is preliminary data.</text>
</comment>
<evidence type="ECO:0000313" key="8">
    <source>
        <dbReference type="EMBL" id="RHY45497.1"/>
    </source>
</evidence>
<dbReference type="Proteomes" id="UP000266196">
    <property type="component" value="Unassembled WGS sequence"/>
</dbReference>
<feature type="transmembrane region" description="Helical" evidence="6">
    <location>
        <begin position="471"/>
        <end position="491"/>
    </location>
</feature>
<dbReference type="Pfam" id="PF13520">
    <property type="entry name" value="AA_permease_2"/>
    <property type="match status" value="1"/>
</dbReference>
<dbReference type="GO" id="GO:0005886">
    <property type="term" value="C:plasma membrane"/>
    <property type="evidence" value="ECO:0007669"/>
    <property type="project" value="UniProtKB-SubCell"/>
</dbReference>
<keyword evidence="2" id="KW-1003">Cell membrane</keyword>
<dbReference type="Proteomes" id="UP000266643">
    <property type="component" value="Unassembled WGS sequence"/>
</dbReference>
<gene>
    <name evidence="7" type="ORF">DYB25_011769</name>
    <name evidence="10" type="ORF">DYB26_002156</name>
    <name evidence="8" type="ORF">DYB30_012430</name>
    <name evidence="11" type="ORF">DYB31_006490</name>
    <name evidence="9" type="ORF">DYB38_000514</name>
</gene>
<dbReference type="GO" id="GO:0022857">
    <property type="term" value="F:transmembrane transporter activity"/>
    <property type="evidence" value="ECO:0007669"/>
    <property type="project" value="InterPro"/>
</dbReference>
<evidence type="ECO:0000256" key="2">
    <source>
        <dbReference type="ARBA" id="ARBA00022475"/>
    </source>
</evidence>
<proteinExistence type="predicted"/>
<keyword evidence="5 6" id="KW-0472">Membrane</keyword>
<dbReference type="EMBL" id="QUTA01004014">
    <property type="protein sequence ID" value="RHY21406.1"/>
    <property type="molecule type" value="Genomic_DNA"/>
</dbReference>
<dbReference type="Gene3D" id="1.20.1740.10">
    <property type="entry name" value="Amino acid/polyamine transporter I"/>
    <property type="match status" value="1"/>
</dbReference>
<dbReference type="Proteomes" id="UP000266239">
    <property type="component" value="Unassembled WGS sequence"/>
</dbReference>
<evidence type="ECO:0000313" key="9">
    <source>
        <dbReference type="EMBL" id="RHY59358.1"/>
    </source>
</evidence>
<dbReference type="PANTHER" id="PTHR42770">
    <property type="entry name" value="AMINO ACID TRANSPORTER-RELATED"/>
    <property type="match status" value="1"/>
</dbReference>
<sequence length="582" mass="62702">MKSFGSSKSLNVRKGRTELQRVAAVVVDCPVVGYRVHEDEDKHQEADDVANPRDDQRITLERFTLHRRRHKAEHEAECGQLLLDENMGRHATLAVAGTVSYGYGVLLTALAFLCLVLSLAEIASALPFAGGVFGLARCTLGFCTAFVVGCCELLQYVIYSSVGLFVTTQVLSQRLPSLEGFEPLIWIVMQSLVFLIMLQGGRLFWRTIFGLATVSLVVVFFYCLSAMTNADMAKYTGGGDLTSQGGLSAFFQAFPNAIWLFSGIESLATLSTYVEDPCKSIPKGQIASLCTLLASCCCIYLAAISLPPGAAALPGVFAVLNGGFSAGFDTTDATATLFSLPAVVASIPGFSLASSNLLTALAKSNLVSPVFGPSQPSPQKATRPLLVVSVLNVTVCFVLQYIGAPDVVFTVMMALGFGCYITQGLAFISWRKRHNRVPRLLVSPVGTVGAMLSVVVFAMGLVSALCCQNDSFHALIATGGVISVLTAYYHGVAKQRQTFSKEEHVLLFFGHVDTSMSVLPSERAGWWRRLLLLVLIKGRRRGHDTSRPTIPKKFSTIAPSLLTQRSEPRTNVVHVGHVGSIN</sequence>
<dbReference type="Proteomes" id="UP000265716">
    <property type="component" value="Unassembled WGS sequence"/>
</dbReference>
<keyword evidence="4 6" id="KW-1133">Transmembrane helix</keyword>
<feature type="transmembrane region" description="Helical" evidence="6">
    <location>
        <begin position="383"/>
        <end position="402"/>
    </location>
</feature>
<evidence type="ECO:0000313" key="10">
    <source>
        <dbReference type="EMBL" id="RHZ23797.1"/>
    </source>
</evidence>
<organism evidence="9 12">
    <name type="scientific">Aphanomyces astaci</name>
    <name type="common">Crayfish plague agent</name>
    <dbReference type="NCBI Taxonomy" id="112090"/>
    <lineage>
        <taxon>Eukaryota</taxon>
        <taxon>Sar</taxon>
        <taxon>Stramenopiles</taxon>
        <taxon>Oomycota</taxon>
        <taxon>Saprolegniomycetes</taxon>
        <taxon>Saprolegniales</taxon>
        <taxon>Verrucalvaceae</taxon>
        <taxon>Aphanomyces</taxon>
    </lineage>
</organism>
<evidence type="ECO:0000313" key="7">
    <source>
        <dbReference type="EMBL" id="RHY21406.1"/>
    </source>
</evidence>
<evidence type="ECO:0000313" key="16">
    <source>
        <dbReference type="Proteomes" id="UP000286510"/>
    </source>
</evidence>
<dbReference type="Proteomes" id="UP000286510">
    <property type="component" value="Unassembled WGS sequence"/>
</dbReference>
<dbReference type="EMBL" id="QUTE01008451">
    <property type="protein sequence ID" value="RHZ24499.1"/>
    <property type="molecule type" value="Genomic_DNA"/>
</dbReference>
<feature type="transmembrane region" description="Helical" evidence="6">
    <location>
        <begin position="408"/>
        <end position="428"/>
    </location>
</feature>
<evidence type="ECO:0008006" key="17">
    <source>
        <dbReference type="Google" id="ProtNLM"/>
    </source>
</evidence>
<evidence type="ECO:0000313" key="11">
    <source>
        <dbReference type="EMBL" id="RHZ24499.1"/>
    </source>
</evidence>
<evidence type="ECO:0000256" key="6">
    <source>
        <dbReference type="SAM" id="Phobius"/>
    </source>
</evidence>
<feature type="transmembrane region" description="Helical" evidence="6">
    <location>
        <begin position="440"/>
        <end position="465"/>
    </location>
</feature>
<reference evidence="12 13" key="1">
    <citation type="submission" date="2018-08" db="EMBL/GenBank/DDBJ databases">
        <title>Aphanomyces genome sequencing and annotation.</title>
        <authorList>
            <person name="Minardi D."/>
            <person name="Oidtmann B."/>
            <person name="Van Der Giezen M."/>
            <person name="Studholme D.J."/>
        </authorList>
    </citation>
    <scope>NUCLEOTIDE SEQUENCE [LARGE SCALE GENOMIC DNA]</scope>
    <source>
        <strain evidence="11 13">197901</strain>
        <strain evidence="8 15">D2</strain>
        <strain evidence="10 16">FDL457</strain>
        <strain evidence="9 12">SA</strain>
        <strain evidence="7 14">Yx</strain>
    </source>
</reference>
<evidence type="ECO:0000256" key="5">
    <source>
        <dbReference type="ARBA" id="ARBA00023136"/>
    </source>
</evidence>
<dbReference type="PANTHER" id="PTHR42770:SF7">
    <property type="entry name" value="MEMBRANE PROTEIN"/>
    <property type="match status" value="1"/>
</dbReference>
<protein>
    <recommendedName>
        <fullName evidence="17">Amino acid permease/ SLC12A domain-containing protein</fullName>
    </recommendedName>
</protein>
<name>A0A397DC06_APHAT</name>
<keyword evidence="3 6" id="KW-0812">Transmembrane</keyword>
<dbReference type="EMBL" id="QUTC01005247">
    <property type="protein sequence ID" value="RHY59358.1"/>
    <property type="molecule type" value="Genomic_DNA"/>
</dbReference>
<evidence type="ECO:0000256" key="4">
    <source>
        <dbReference type="ARBA" id="ARBA00022989"/>
    </source>
</evidence>
<evidence type="ECO:0000313" key="15">
    <source>
        <dbReference type="Proteomes" id="UP000266643"/>
    </source>
</evidence>
<evidence type="ECO:0000256" key="1">
    <source>
        <dbReference type="ARBA" id="ARBA00004651"/>
    </source>
</evidence>
<evidence type="ECO:0000313" key="12">
    <source>
        <dbReference type="Proteomes" id="UP000265716"/>
    </source>
</evidence>
<dbReference type="AlphaFoldDB" id="A0A397DC06"/>